<dbReference type="STRING" id="1307839.L21SP5_03175"/>
<proteinExistence type="predicted"/>
<evidence type="ECO:0000259" key="1">
    <source>
        <dbReference type="Pfam" id="PF12705"/>
    </source>
</evidence>
<dbReference type="InterPro" id="IPR011604">
    <property type="entry name" value="PDDEXK-like_dom_sf"/>
</dbReference>
<dbReference type="Proteomes" id="UP000064893">
    <property type="component" value="Chromosome"/>
</dbReference>
<dbReference type="AlphaFoldDB" id="A0A0S2I372"/>
<protein>
    <submittedName>
        <fullName evidence="2">Inactivated superfamily I helicase</fullName>
    </submittedName>
</protein>
<evidence type="ECO:0000313" key="2">
    <source>
        <dbReference type="EMBL" id="ALO16790.1"/>
    </source>
</evidence>
<dbReference type="KEGG" id="blq:L21SP5_03175"/>
<dbReference type="RefSeq" id="WP_057954141.1">
    <property type="nucleotide sequence ID" value="NZ_CP013118.1"/>
</dbReference>
<keyword evidence="3" id="KW-1185">Reference proteome</keyword>
<dbReference type="EMBL" id="CP013118">
    <property type="protein sequence ID" value="ALO16790.1"/>
    <property type="molecule type" value="Genomic_DNA"/>
</dbReference>
<feature type="domain" description="PD-(D/E)XK endonuclease-like" evidence="1">
    <location>
        <begin position="14"/>
        <end position="266"/>
    </location>
</feature>
<dbReference type="GO" id="GO:0004386">
    <property type="term" value="F:helicase activity"/>
    <property type="evidence" value="ECO:0007669"/>
    <property type="project" value="UniProtKB-KW"/>
</dbReference>
<dbReference type="Pfam" id="PF12705">
    <property type="entry name" value="PDDEXK_1"/>
    <property type="match status" value="1"/>
</dbReference>
<keyword evidence="2" id="KW-0347">Helicase</keyword>
<organism evidence="2 3">
    <name type="scientific">Salinivirga cyanobacteriivorans</name>
    <dbReference type="NCBI Taxonomy" id="1307839"/>
    <lineage>
        <taxon>Bacteria</taxon>
        <taxon>Pseudomonadati</taxon>
        <taxon>Bacteroidota</taxon>
        <taxon>Bacteroidia</taxon>
        <taxon>Bacteroidales</taxon>
        <taxon>Salinivirgaceae</taxon>
        <taxon>Salinivirga</taxon>
    </lineage>
</organism>
<evidence type="ECO:0000313" key="3">
    <source>
        <dbReference type="Proteomes" id="UP000064893"/>
    </source>
</evidence>
<dbReference type="Gene3D" id="3.90.320.10">
    <property type="match status" value="1"/>
</dbReference>
<keyword evidence="2" id="KW-0067">ATP-binding</keyword>
<reference evidence="2 3" key="1">
    <citation type="submission" date="2015-11" db="EMBL/GenBank/DDBJ databases">
        <title>Description and complete genome sequence of a novel strain predominating in hypersaline microbial mats and representing a new family of the Bacteriodetes phylum.</title>
        <authorList>
            <person name="Spring S."/>
            <person name="Bunk B."/>
            <person name="Sproer C."/>
            <person name="Klenk H.-P."/>
        </authorList>
    </citation>
    <scope>NUCLEOTIDE SEQUENCE [LARGE SCALE GENOMIC DNA]</scope>
    <source>
        <strain evidence="2 3">L21-Spi-D4</strain>
    </source>
</reference>
<dbReference type="InterPro" id="IPR038726">
    <property type="entry name" value="PDDEXK_AddAB-type"/>
</dbReference>
<gene>
    <name evidence="2" type="ORF">L21SP5_03175</name>
</gene>
<name>A0A0S2I372_9BACT</name>
<sequence>MMQESTTILKPLKRISPSRYTAINRCPYRVVLANSCSSPLLPYPPASHLGNVIHECIRFIVIGKIGTSAEFDEIWNRLLVKEGKKLEDMGFGFFTPLSENVSGYTIKKLQVKSLLKSRIKTEVQEERKTDTNILTEKWLEAQDSLIGGYADIIINLNGYIKLSDFKSGKILLEEGEIKEEYEDQLKLYAYLHNEVFGNYPDELSIIDLEKKEYRVAFTPQECEALAHKSTEALSEINSLIEKDERKALAKPDLDHCKSCLYRPACDFYWGLPLSETDSIFRDVRGNVAAVKQFRNGNLNATLNKGDSELTVSHINGEHLSFLTSVVGKEVAFYNVKQGGIPERYQALKTIQVYEA</sequence>
<keyword evidence="2" id="KW-0547">Nucleotide-binding</keyword>
<dbReference type="OrthoDB" id="2781884at2"/>
<accession>A0A0S2I372</accession>
<keyword evidence="2" id="KW-0378">Hydrolase</keyword>